<evidence type="ECO:0000256" key="4">
    <source>
        <dbReference type="ARBA" id="ARBA00022741"/>
    </source>
</evidence>
<organism evidence="10 11">
    <name type="scientific">Streptomyces zagrosensis</name>
    <dbReference type="NCBI Taxonomy" id="1042984"/>
    <lineage>
        <taxon>Bacteria</taxon>
        <taxon>Bacillati</taxon>
        <taxon>Actinomycetota</taxon>
        <taxon>Actinomycetes</taxon>
        <taxon>Kitasatosporales</taxon>
        <taxon>Streptomycetaceae</taxon>
        <taxon>Streptomyces</taxon>
    </lineage>
</organism>
<evidence type="ECO:0000256" key="7">
    <source>
        <dbReference type="ARBA" id="ARBA00023136"/>
    </source>
</evidence>
<evidence type="ECO:0000256" key="6">
    <source>
        <dbReference type="ARBA" id="ARBA00023118"/>
    </source>
</evidence>
<dbReference type="InterPro" id="IPR043760">
    <property type="entry name" value="PycTM_dom"/>
</dbReference>
<gene>
    <name evidence="10" type="ORF">FHS42_001375</name>
</gene>
<dbReference type="Pfam" id="PF18967">
    <property type="entry name" value="PycTM"/>
    <property type="match status" value="1"/>
</dbReference>
<keyword evidence="5 8" id="KW-1133">Transmembrane helix</keyword>
<keyword evidence="2" id="KW-1003">Cell membrane</keyword>
<evidence type="ECO:0000313" key="10">
    <source>
        <dbReference type="EMBL" id="MBB5934349.1"/>
    </source>
</evidence>
<keyword evidence="3 8" id="KW-0812">Transmembrane</keyword>
<comment type="caution">
    <text evidence="10">The sequence shown here is derived from an EMBL/GenBank/DDBJ whole genome shotgun (WGS) entry which is preliminary data.</text>
</comment>
<feature type="domain" description="Pycsar effector protein" evidence="9">
    <location>
        <begin position="7"/>
        <end position="124"/>
    </location>
</feature>
<dbReference type="EMBL" id="JACHJL010000002">
    <property type="protein sequence ID" value="MBB5934349.1"/>
    <property type="molecule type" value="Genomic_DNA"/>
</dbReference>
<proteinExistence type="predicted"/>
<dbReference type="Proteomes" id="UP000588098">
    <property type="component" value="Unassembled WGS sequence"/>
</dbReference>
<keyword evidence="11" id="KW-1185">Reference proteome</keyword>
<evidence type="ECO:0000256" key="1">
    <source>
        <dbReference type="ARBA" id="ARBA00004236"/>
    </source>
</evidence>
<name>A0A7W9UY19_9ACTN</name>
<dbReference type="RefSeq" id="WP_246494244.1">
    <property type="nucleotide sequence ID" value="NZ_JACHJL010000002.1"/>
</dbReference>
<dbReference type="AlphaFoldDB" id="A0A7W9UY19"/>
<evidence type="ECO:0000256" key="5">
    <source>
        <dbReference type="ARBA" id="ARBA00022989"/>
    </source>
</evidence>
<reference evidence="10 11" key="1">
    <citation type="submission" date="2020-08" db="EMBL/GenBank/DDBJ databases">
        <title>Genomic Encyclopedia of Type Strains, Phase III (KMG-III): the genomes of soil and plant-associated and newly described type strains.</title>
        <authorList>
            <person name="Whitman W."/>
        </authorList>
    </citation>
    <scope>NUCLEOTIDE SEQUENCE [LARGE SCALE GENOMIC DNA]</scope>
    <source>
        <strain evidence="10 11">CECT 8305</strain>
    </source>
</reference>
<comment type="subcellular location">
    <subcellularLocation>
        <location evidence="1">Cell membrane</location>
    </subcellularLocation>
</comment>
<evidence type="ECO:0000256" key="8">
    <source>
        <dbReference type="SAM" id="Phobius"/>
    </source>
</evidence>
<keyword evidence="7 8" id="KW-0472">Membrane</keyword>
<feature type="transmembrane region" description="Helical" evidence="8">
    <location>
        <begin position="44"/>
        <end position="66"/>
    </location>
</feature>
<sequence length="188" mass="19944">MACGPLIDWIKHAETKAGATLAATGITGGVIYNLAKDADTPSNWLIASAALCGIAVVSAGLCAGLVPWPRLKLQEDPTSLLYFHHIARGHAASDTYASGAAASVAVDHPDWMAKDTSSPGQTAKFAQRLVKRLQRRSTYVALDDDLPLAVEAPVYPHHPSDLSHPTLAGPVYWVTPRRQAGDDDVLAE</sequence>
<accession>A0A7W9UY19</accession>
<evidence type="ECO:0000313" key="11">
    <source>
        <dbReference type="Proteomes" id="UP000588098"/>
    </source>
</evidence>
<keyword evidence="6" id="KW-0051">Antiviral defense</keyword>
<evidence type="ECO:0000256" key="2">
    <source>
        <dbReference type="ARBA" id="ARBA00022475"/>
    </source>
</evidence>
<keyword evidence="4" id="KW-0547">Nucleotide-binding</keyword>
<evidence type="ECO:0000259" key="9">
    <source>
        <dbReference type="Pfam" id="PF18967"/>
    </source>
</evidence>
<protein>
    <recommendedName>
        <fullName evidence="9">Pycsar effector protein domain-containing protein</fullName>
    </recommendedName>
</protein>
<evidence type="ECO:0000256" key="3">
    <source>
        <dbReference type="ARBA" id="ARBA00022692"/>
    </source>
</evidence>